<dbReference type="Gene3D" id="3.10.10.10">
    <property type="entry name" value="HIV Type 1 Reverse Transcriptase, subunit A, domain 1"/>
    <property type="match status" value="1"/>
</dbReference>
<feature type="domain" description="Reverse transcriptase" evidence="9">
    <location>
        <begin position="11"/>
        <end position="214"/>
    </location>
</feature>
<dbReference type="PANTHER" id="PTHR33064">
    <property type="entry name" value="POL PROTEIN"/>
    <property type="match status" value="1"/>
</dbReference>
<keyword evidence="1" id="KW-0645">Protease</keyword>
<evidence type="ECO:0000313" key="10">
    <source>
        <dbReference type="EMBL" id="KAE9186011.1"/>
    </source>
</evidence>
<dbReference type="GO" id="GO:0003676">
    <property type="term" value="F:nucleic acid binding"/>
    <property type="evidence" value="ECO:0007669"/>
    <property type="project" value="InterPro"/>
</dbReference>
<evidence type="ECO:0000256" key="6">
    <source>
        <dbReference type="ARBA" id="ARBA00022759"/>
    </source>
</evidence>
<dbReference type="Pfam" id="PF17917">
    <property type="entry name" value="RT_RNaseH"/>
    <property type="match status" value="1"/>
</dbReference>
<evidence type="ECO:0000256" key="3">
    <source>
        <dbReference type="ARBA" id="ARBA00022695"/>
    </source>
</evidence>
<accession>A0A6A3XMC8</accession>
<dbReference type="PROSITE" id="PS50878">
    <property type="entry name" value="RT_POL"/>
    <property type="match status" value="1"/>
</dbReference>
<keyword evidence="4" id="KW-0540">Nuclease</keyword>
<dbReference type="CDD" id="cd01647">
    <property type="entry name" value="RT_LTR"/>
    <property type="match status" value="1"/>
</dbReference>
<dbReference type="EMBL" id="QXGD01001693">
    <property type="protein sequence ID" value="KAE9200855.1"/>
    <property type="molecule type" value="Genomic_DNA"/>
</dbReference>
<sequence length="592" mass="66953">MVADLIKGLLSARMIQKSKSPWASPIVVIIKKNGVDIRLCIDYRLINGLTQLMVYPMPLVNDLLEDLDKYLWYCSLDMASGFWVVPMIDRARLISAFITPMGLFEWLRMPFGLCNAPQIYQRLVDNALYGFLKLSPDDSTRDGFENGEPAKPGIHSVLGRRSYIDDILIGGTSWDDLCEKVERLLDVCEQWHLSISVEKSEWGMSKVDYLGHRVSGLGIEAKPKNLESLTALEFPRTLKGLQSFLGSLNYYHRFIADFAIREQEKWTHATRAFDALKAKLAETPMLKHFDRNRGSVVIVYASDWVISGVFTQVHDDVYMPVKFTSRTLKANELNYDIVEKEILALLRVLNECYTMLAGRPDRVLTRHTTLAWLFRSKGLQGRLSQWAAILSPWKSEICRSMKGEEELLGAQAASITPRALVDAELEEIAPRKRASRIVVIPVPDVARDEVLHVLSFDGSAKAKREGEAYSAVIWQLPNWEIVRAASGYEADLTVNEAEYRGLLLGCSLLKELDDVTRLVVCGDSNLVIRQMQVGDATLFSKDRYWYTKQLIPTVHLPAFPVEDFLTGSIFQSLEHSAIHLGGQKAFTRLATY</sequence>
<keyword evidence="12" id="KW-1185">Reference proteome</keyword>
<dbReference type="Pfam" id="PF00078">
    <property type="entry name" value="RVT_1"/>
    <property type="match status" value="1"/>
</dbReference>
<evidence type="ECO:0000256" key="4">
    <source>
        <dbReference type="ARBA" id="ARBA00022722"/>
    </source>
</evidence>
<dbReference type="Proteomes" id="UP000433483">
    <property type="component" value="Unassembled WGS sequence"/>
</dbReference>
<dbReference type="InterPro" id="IPR051320">
    <property type="entry name" value="Viral_Replic_Matur_Polypro"/>
</dbReference>
<dbReference type="SUPFAM" id="SSF53098">
    <property type="entry name" value="Ribonuclease H-like"/>
    <property type="match status" value="1"/>
</dbReference>
<dbReference type="AlphaFoldDB" id="A0A6A3XMC8"/>
<comment type="caution">
    <text evidence="11">The sequence shown here is derived from an EMBL/GenBank/DDBJ whole genome shotgun (WGS) entry which is preliminary data.</text>
</comment>
<keyword evidence="2" id="KW-0808">Transferase</keyword>
<dbReference type="InterPro" id="IPR043128">
    <property type="entry name" value="Rev_trsase/Diguanyl_cyclase"/>
</dbReference>
<organism evidence="11 13">
    <name type="scientific">Phytophthora fragariae</name>
    <dbReference type="NCBI Taxonomy" id="53985"/>
    <lineage>
        <taxon>Eukaryota</taxon>
        <taxon>Sar</taxon>
        <taxon>Stramenopiles</taxon>
        <taxon>Oomycota</taxon>
        <taxon>Peronosporomycetes</taxon>
        <taxon>Peronosporales</taxon>
        <taxon>Peronosporaceae</taxon>
        <taxon>Phytophthora</taxon>
    </lineage>
</organism>
<keyword evidence="8" id="KW-0695">RNA-directed DNA polymerase</keyword>
<keyword evidence="3" id="KW-0548">Nucleotidyltransferase</keyword>
<dbReference type="Gene3D" id="3.30.70.270">
    <property type="match status" value="2"/>
</dbReference>
<dbReference type="InterPro" id="IPR041373">
    <property type="entry name" value="RT_RNaseH"/>
</dbReference>
<dbReference type="EMBL" id="QXGB01001753">
    <property type="protein sequence ID" value="KAE9186011.1"/>
    <property type="molecule type" value="Genomic_DNA"/>
</dbReference>
<dbReference type="Proteomes" id="UP000440367">
    <property type="component" value="Unassembled WGS sequence"/>
</dbReference>
<evidence type="ECO:0000313" key="12">
    <source>
        <dbReference type="Proteomes" id="UP000433483"/>
    </source>
</evidence>
<keyword evidence="5" id="KW-0064">Aspartyl protease</keyword>
<dbReference type="GO" id="GO:0003964">
    <property type="term" value="F:RNA-directed DNA polymerase activity"/>
    <property type="evidence" value="ECO:0007669"/>
    <property type="project" value="UniProtKB-KW"/>
</dbReference>
<dbReference type="InterPro" id="IPR000477">
    <property type="entry name" value="RT_dom"/>
</dbReference>
<evidence type="ECO:0000256" key="7">
    <source>
        <dbReference type="ARBA" id="ARBA00022801"/>
    </source>
</evidence>
<protein>
    <recommendedName>
        <fullName evidence="9">Reverse transcriptase domain-containing protein</fullName>
    </recommendedName>
</protein>
<dbReference type="GO" id="GO:0004519">
    <property type="term" value="F:endonuclease activity"/>
    <property type="evidence" value="ECO:0007669"/>
    <property type="project" value="UniProtKB-KW"/>
</dbReference>
<dbReference type="InterPro" id="IPR043502">
    <property type="entry name" value="DNA/RNA_pol_sf"/>
</dbReference>
<proteinExistence type="predicted"/>
<dbReference type="GO" id="GO:0006508">
    <property type="term" value="P:proteolysis"/>
    <property type="evidence" value="ECO:0007669"/>
    <property type="project" value="UniProtKB-KW"/>
</dbReference>
<evidence type="ECO:0000256" key="5">
    <source>
        <dbReference type="ARBA" id="ARBA00022750"/>
    </source>
</evidence>
<reference evidence="12 13" key="1">
    <citation type="submission" date="2018-08" db="EMBL/GenBank/DDBJ databases">
        <title>Genomic investigation of the strawberry pathogen Phytophthora fragariae indicates pathogenicity is determined by transcriptional variation in three key races.</title>
        <authorList>
            <person name="Adams T.M."/>
            <person name="Armitage A.D."/>
            <person name="Sobczyk M.K."/>
            <person name="Bates H.J."/>
            <person name="Dunwell J.M."/>
            <person name="Nellist C.F."/>
            <person name="Harrison R.J."/>
        </authorList>
    </citation>
    <scope>NUCLEOTIDE SEQUENCE [LARGE SCALE GENOMIC DNA]</scope>
    <source>
        <strain evidence="11 13">BC-1</strain>
        <strain evidence="10 12">NOV-27</strain>
    </source>
</reference>
<evidence type="ECO:0000259" key="9">
    <source>
        <dbReference type="PROSITE" id="PS50878"/>
    </source>
</evidence>
<dbReference type="PANTHER" id="PTHR33064:SF37">
    <property type="entry name" value="RIBONUCLEASE H"/>
    <property type="match status" value="1"/>
</dbReference>
<dbReference type="SUPFAM" id="SSF56672">
    <property type="entry name" value="DNA/RNA polymerases"/>
    <property type="match status" value="1"/>
</dbReference>
<gene>
    <name evidence="11" type="ORF">PF002_g21697</name>
    <name evidence="10" type="ORF">PF005_g21025</name>
</gene>
<dbReference type="InterPro" id="IPR036397">
    <property type="entry name" value="RNaseH_sf"/>
</dbReference>
<evidence type="ECO:0000313" key="11">
    <source>
        <dbReference type="EMBL" id="KAE9200855.1"/>
    </source>
</evidence>
<keyword evidence="7" id="KW-0378">Hydrolase</keyword>
<dbReference type="InterPro" id="IPR012337">
    <property type="entry name" value="RNaseH-like_sf"/>
</dbReference>
<evidence type="ECO:0000313" key="13">
    <source>
        <dbReference type="Proteomes" id="UP000440367"/>
    </source>
</evidence>
<evidence type="ECO:0000256" key="1">
    <source>
        <dbReference type="ARBA" id="ARBA00022670"/>
    </source>
</evidence>
<dbReference type="OrthoDB" id="100200at2759"/>
<keyword evidence="6" id="KW-0255">Endonuclease</keyword>
<name>A0A6A3XMC8_9STRA</name>
<evidence type="ECO:0000256" key="8">
    <source>
        <dbReference type="ARBA" id="ARBA00022918"/>
    </source>
</evidence>
<evidence type="ECO:0000256" key="2">
    <source>
        <dbReference type="ARBA" id="ARBA00022679"/>
    </source>
</evidence>
<dbReference type="Gene3D" id="3.30.420.10">
    <property type="entry name" value="Ribonuclease H-like superfamily/Ribonuclease H"/>
    <property type="match status" value="1"/>
</dbReference>
<dbReference type="GO" id="GO:0004190">
    <property type="term" value="F:aspartic-type endopeptidase activity"/>
    <property type="evidence" value="ECO:0007669"/>
    <property type="project" value="UniProtKB-KW"/>
</dbReference>